<feature type="chain" id="PRO_5005459119" description="Cytochrome c domain-containing protein" evidence="7">
    <location>
        <begin position="27"/>
        <end position="577"/>
    </location>
</feature>
<reference evidence="9 10" key="1">
    <citation type="submission" date="2015-07" db="EMBL/GenBank/DDBJ databases">
        <title>Genome analysis of myxobacterium Chondromyces crocatus Cm c5 reveals a high potential for natural compound synthesis and the genetic basis for the loss of fruiting body formation.</title>
        <authorList>
            <person name="Zaburannyi N."/>
            <person name="Bunk B."/>
            <person name="Maier J."/>
            <person name="Overmann J."/>
            <person name="Mueller R."/>
        </authorList>
    </citation>
    <scope>NUCLEOTIDE SEQUENCE [LARGE SCALE GENOMIC DNA]</scope>
    <source>
        <strain evidence="9 10">Cm c5</strain>
    </source>
</reference>
<dbReference type="Proteomes" id="UP000067626">
    <property type="component" value="Chromosome"/>
</dbReference>
<dbReference type="SUPFAM" id="SSF46626">
    <property type="entry name" value="Cytochrome c"/>
    <property type="match status" value="1"/>
</dbReference>
<dbReference type="GO" id="GO:0009055">
    <property type="term" value="F:electron transfer activity"/>
    <property type="evidence" value="ECO:0007669"/>
    <property type="project" value="InterPro"/>
</dbReference>
<evidence type="ECO:0000313" key="9">
    <source>
        <dbReference type="EMBL" id="AKT37625.1"/>
    </source>
</evidence>
<dbReference type="PROSITE" id="PS51007">
    <property type="entry name" value="CYTC"/>
    <property type="match status" value="1"/>
</dbReference>
<accession>A0A0K1E9T6</accession>
<dbReference type="AlphaFoldDB" id="A0A0K1E9T6"/>
<dbReference type="PANTHER" id="PTHR47235">
    <property type="entry name" value="BLR6548 PROTEIN"/>
    <property type="match status" value="1"/>
</dbReference>
<keyword evidence="10" id="KW-1185">Reference proteome</keyword>
<dbReference type="RefSeq" id="WP_156338374.1">
    <property type="nucleotide sequence ID" value="NZ_CP012159.1"/>
</dbReference>
<keyword evidence="3 6" id="KW-0479">Metal-binding</keyword>
<keyword evidence="2 6" id="KW-0349">Heme</keyword>
<sequence length="577" mass="58952">MAVGSRRALSWLLRGATLGLCAAAFAVPGTASGPVASSGRAEASSCVDLSPSARRGRRIFHRGMTEGGRPVEGAIVGGASMLSGREAACARCHGSSGEGTEEGGVKAPPISAERLATATREREAVDRVALAQVVRAGRVAGVGGARLLHPVMPRYALSDAEFEDLASYLRCVGRDLDPGVTEEVVTLGAALPLSGPVAPVGQAARAVIGAVFGEVNEKGGVYRRRLELVVEDSAGAGGEDAATTRLLERGVLALVSSAWSGAAALGARLEEERVPLLGPLGHGVLPGGEVIFQIQPGPDVLARVAVEHLMGSGADALGFGGGKGAVGATGASGGAAGRTGARGGAAGRAGAREVDVLVVHAKGWAGEAWAEGARVEARRRGLHPPEVVSFDPERFDPAAMVEAVQRRGSQAVLFWGPGDALARCAEIRWGKGGNGEVALYAPLSAVSEDGEVRRRVGERALLLYPGPVGEQARATGEALRAFLSRAGVEPEVAPSVQASAYAAARLAIEALKRAGAHATRERVITALEAVRGFDAGPVPPVSFARNRRVGVMGASLLRLDPRTGDAVRASGWIDVVP</sequence>
<dbReference type="OrthoDB" id="5558268at2"/>
<dbReference type="KEGG" id="ccro:CMC5_017670"/>
<evidence type="ECO:0000256" key="4">
    <source>
        <dbReference type="ARBA" id="ARBA00022729"/>
    </source>
</evidence>
<evidence type="ECO:0000256" key="2">
    <source>
        <dbReference type="ARBA" id="ARBA00022617"/>
    </source>
</evidence>
<evidence type="ECO:0000259" key="8">
    <source>
        <dbReference type="PROSITE" id="PS51007"/>
    </source>
</evidence>
<evidence type="ECO:0000256" key="1">
    <source>
        <dbReference type="ARBA" id="ARBA00010062"/>
    </source>
</evidence>
<protein>
    <recommendedName>
        <fullName evidence="8">Cytochrome c domain-containing protein</fullName>
    </recommendedName>
</protein>
<dbReference type="Gene3D" id="3.40.50.2300">
    <property type="match status" value="3"/>
</dbReference>
<dbReference type="EMBL" id="CP012159">
    <property type="protein sequence ID" value="AKT37625.1"/>
    <property type="molecule type" value="Genomic_DNA"/>
</dbReference>
<gene>
    <name evidence="9" type="ORF">CMC5_017670</name>
</gene>
<dbReference type="InterPro" id="IPR009056">
    <property type="entry name" value="Cyt_c-like_dom"/>
</dbReference>
<evidence type="ECO:0000256" key="7">
    <source>
        <dbReference type="SAM" id="SignalP"/>
    </source>
</evidence>
<dbReference type="PANTHER" id="PTHR47235:SF1">
    <property type="entry name" value="BLR6548 PROTEIN"/>
    <property type="match status" value="1"/>
</dbReference>
<evidence type="ECO:0000256" key="6">
    <source>
        <dbReference type="PROSITE-ProRule" id="PRU00433"/>
    </source>
</evidence>
<keyword evidence="4 7" id="KW-0732">Signal</keyword>
<dbReference type="InterPro" id="IPR036909">
    <property type="entry name" value="Cyt_c-like_dom_sf"/>
</dbReference>
<dbReference type="GO" id="GO:0020037">
    <property type="term" value="F:heme binding"/>
    <property type="evidence" value="ECO:0007669"/>
    <property type="project" value="InterPro"/>
</dbReference>
<evidence type="ECO:0000313" key="10">
    <source>
        <dbReference type="Proteomes" id="UP000067626"/>
    </source>
</evidence>
<dbReference type="STRING" id="52.CMC5_017670"/>
<evidence type="ECO:0000256" key="5">
    <source>
        <dbReference type="ARBA" id="ARBA00023004"/>
    </source>
</evidence>
<dbReference type="SUPFAM" id="SSF53822">
    <property type="entry name" value="Periplasmic binding protein-like I"/>
    <property type="match status" value="1"/>
</dbReference>
<feature type="signal peptide" evidence="7">
    <location>
        <begin position="1"/>
        <end position="26"/>
    </location>
</feature>
<dbReference type="GO" id="GO:0046872">
    <property type="term" value="F:metal ion binding"/>
    <property type="evidence" value="ECO:0007669"/>
    <property type="project" value="UniProtKB-KW"/>
</dbReference>
<organism evidence="9 10">
    <name type="scientific">Chondromyces crocatus</name>
    <dbReference type="NCBI Taxonomy" id="52"/>
    <lineage>
        <taxon>Bacteria</taxon>
        <taxon>Pseudomonadati</taxon>
        <taxon>Myxococcota</taxon>
        <taxon>Polyangia</taxon>
        <taxon>Polyangiales</taxon>
        <taxon>Polyangiaceae</taxon>
        <taxon>Chondromyces</taxon>
    </lineage>
</organism>
<dbReference type="Gene3D" id="1.10.760.10">
    <property type="entry name" value="Cytochrome c-like domain"/>
    <property type="match status" value="1"/>
</dbReference>
<name>A0A0K1E9T6_CHOCO</name>
<dbReference type="InterPro" id="IPR028081">
    <property type="entry name" value="Leu-bd"/>
</dbReference>
<keyword evidence="5 6" id="KW-0408">Iron</keyword>
<dbReference type="Pfam" id="PF13458">
    <property type="entry name" value="Peripla_BP_6"/>
    <property type="match status" value="1"/>
</dbReference>
<feature type="domain" description="Cytochrome c" evidence="8">
    <location>
        <begin position="51"/>
        <end position="173"/>
    </location>
</feature>
<dbReference type="InterPro" id="IPR028082">
    <property type="entry name" value="Peripla_BP_I"/>
</dbReference>
<dbReference type="Pfam" id="PF00034">
    <property type="entry name" value="Cytochrom_C"/>
    <property type="match status" value="1"/>
</dbReference>
<proteinExistence type="inferred from homology"/>
<evidence type="ECO:0000256" key="3">
    <source>
        <dbReference type="ARBA" id="ARBA00022723"/>
    </source>
</evidence>
<comment type="similarity">
    <text evidence="1">Belongs to the leucine-binding protein family.</text>
</comment>